<keyword evidence="4" id="KW-0479">Metal-binding</keyword>
<name>A0A0S7EB22_9FLAO</name>
<evidence type="ECO:0000256" key="4">
    <source>
        <dbReference type="ARBA" id="ARBA00022723"/>
    </source>
</evidence>
<evidence type="ECO:0000256" key="6">
    <source>
        <dbReference type="ARBA" id="ARBA00022833"/>
    </source>
</evidence>
<comment type="cofactor">
    <cofactor evidence="1">
        <name>Zn(2+)</name>
        <dbReference type="ChEBI" id="CHEBI:29105"/>
    </cofactor>
</comment>
<sequence>MKKRYLLFGFIFSVSASMHAQYKTVTTKDANGFTYEYVENDPAKARVYTLGNGLKVYLAQNHDEPRIQTYIPVRTGSNNDPEDSTGLAHYLEHMVFKGTSKLGTVNWAKEQELIKQISDLYEQHKVEKDVEKKKAIYKKIDEISKIASQYAVANEYDKAVASIGATGTNAHTWFDETVYKNVIPSNELEKFLLIESERFSELVLRLFHTELEAVYEEFNRGQDNDYWASHEAMMKLLFPTTHYGTQTTIGTSDHLKNPSMVAINNYFNEYYVPNNIAVVLVGDLEFEPTIKLVNAYFGSMKKANQPKEYIAQEAPLTKIQVKDIYSPQAERVEIGFRLGGVKTKDAIYLNLIDMLLSNGQAGIIDLDVNQQQKALYASSSPMVMKDYSVHQLTGMPNEGQTVEEVKDLLLAQIEKLKKGEFDEWLLNAVVNEFRKNSMEALESNDAMATEMYQAFIHGRTWEQAVSDLERMSKVTKQELIDFVNANYKDNYVVIYKRQGENKDLVRVENPGITPIDINRDSESEFYKRLKGIEVKEIAPVFVDFNSAIQKEKIGKTNSQLYSIKNTTNDLATVTYITEVGSDNDNKLSLAIGYLDYLGTSKYSAADIKKEFYKLGISYGISTGTDKTYITVKGLKENIPAGIKLLEHLVTDAKADDTAYANMVDQILKGRLDAKSSKGGIQRALNSYIVSNGELSRFKDILSENELKTIKPTELVGLIHNFFDYNNDVFYYGNDKETAKKAIVEHHNLGKGKKIPVAKVYPEPATDGTLYFAPYDMVQAEITYRAREGKFNKDLLATSSVFNNYFGGGMASVVFQEIRESKSLAYSAYAYYMNAAKADKHNYVMAYVGTQANKLPQAVEAMMELMNAMPQGESQFQNAKNTVLKNIATQRYTKAQIFSYWLSLKEKGIDYDINKDIYSQVQNMQMTDLVNYFDKYVKGKTFNVGLLGKKENLDWEAVKKMGKVKELSLEDLFGY</sequence>
<comment type="similarity">
    <text evidence="2 8">Belongs to the peptidase M16 family.</text>
</comment>
<proteinExistence type="inferred from homology"/>
<dbReference type="AlphaFoldDB" id="A0A0S7EB22"/>
<dbReference type="SUPFAM" id="SSF63411">
    <property type="entry name" value="LuxS/MPP-like metallohydrolase"/>
    <property type="match status" value="4"/>
</dbReference>
<dbReference type="PANTHER" id="PTHR43690:SF17">
    <property type="entry name" value="PROTEIN YHJJ"/>
    <property type="match status" value="1"/>
</dbReference>
<keyword evidence="3" id="KW-0645">Protease</keyword>
<dbReference type="GO" id="GO:0004222">
    <property type="term" value="F:metalloendopeptidase activity"/>
    <property type="evidence" value="ECO:0007669"/>
    <property type="project" value="InterPro"/>
</dbReference>
<dbReference type="eggNOG" id="COG0612">
    <property type="taxonomic scope" value="Bacteria"/>
</dbReference>
<dbReference type="GO" id="GO:0006508">
    <property type="term" value="P:proteolysis"/>
    <property type="evidence" value="ECO:0007669"/>
    <property type="project" value="UniProtKB-KW"/>
</dbReference>
<evidence type="ECO:0000256" key="2">
    <source>
        <dbReference type="ARBA" id="ARBA00007261"/>
    </source>
</evidence>
<organism evidence="9 10">
    <name type="scientific">Myroides odoratimimus</name>
    <dbReference type="NCBI Taxonomy" id="76832"/>
    <lineage>
        <taxon>Bacteria</taxon>
        <taxon>Pseudomonadati</taxon>
        <taxon>Bacteroidota</taxon>
        <taxon>Flavobacteriia</taxon>
        <taxon>Flavobacteriales</taxon>
        <taxon>Flavobacteriaceae</taxon>
        <taxon>Myroides</taxon>
    </lineage>
</organism>
<dbReference type="InterPro" id="IPR001431">
    <property type="entry name" value="Pept_M16_Zn_BS"/>
</dbReference>
<keyword evidence="7" id="KW-0482">Metalloprotease</keyword>
<dbReference type="InterPro" id="IPR007863">
    <property type="entry name" value="Peptidase_M16_C"/>
</dbReference>
<evidence type="ECO:0000256" key="3">
    <source>
        <dbReference type="ARBA" id="ARBA00022670"/>
    </source>
</evidence>
<dbReference type="Proteomes" id="UP000069030">
    <property type="component" value="Chromosome"/>
</dbReference>
<dbReference type="Pfam" id="PF05193">
    <property type="entry name" value="Peptidase_M16_C"/>
    <property type="match status" value="2"/>
</dbReference>
<dbReference type="InterPro" id="IPR011765">
    <property type="entry name" value="Pept_M16_N"/>
</dbReference>
<evidence type="ECO:0000256" key="5">
    <source>
        <dbReference type="ARBA" id="ARBA00022801"/>
    </source>
</evidence>
<dbReference type="InterPro" id="IPR011249">
    <property type="entry name" value="Metalloenz_LuxS/M16"/>
</dbReference>
<dbReference type="PANTHER" id="PTHR43690">
    <property type="entry name" value="NARDILYSIN"/>
    <property type="match status" value="1"/>
</dbReference>
<dbReference type="GO" id="GO:0046872">
    <property type="term" value="F:metal ion binding"/>
    <property type="evidence" value="ECO:0007669"/>
    <property type="project" value="UniProtKB-KW"/>
</dbReference>
<dbReference type="KEGG" id="mod:AS202_06110"/>
<evidence type="ECO:0000313" key="10">
    <source>
        <dbReference type="Proteomes" id="UP000069030"/>
    </source>
</evidence>
<gene>
    <name evidence="9" type="ORF">AS202_06110</name>
</gene>
<evidence type="ECO:0000256" key="8">
    <source>
        <dbReference type="RuleBase" id="RU004447"/>
    </source>
</evidence>
<keyword evidence="5" id="KW-0378">Hydrolase</keyword>
<dbReference type="EMBL" id="CP013690">
    <property type="protein sequence ID" value="ALU25732.1"/>
    <property type="molecule type" value="Genomic_DNA"/>
</dbReference>
<protein>
    <submittedName>
        <fullName evidence="9">Peptidase M16</fullName>
    </submittedName>
</protein>
<evidence type="ECO:0000256" key="7">
    <source>
        <dbReference type="ARBA" id="ARBA00023049"/>
    </source>
</evidence>
<dbReference type="InterPro" id="IPR050626">
    <property type="entry name" value="Peptidase_M16"/>
</dbReference>
<accession>A0A0S7EB22</accession>
<dbReference type="RefSeq" id="WP_006257800.1">
    <property type="nucleotide sequence ID" value="NZ_BCMQ01000002.1"/>
</dbReference>
<reference evidence="9 10" key="1">
    <citation type="journal article" date="2016" name="J. Zhejiang Univ. Sci. B">
        <title>Antibiotic resistance mechanisms of Myroides sp.</title>
        <authorList>
            <person name="Hu S."/>
            <person name="Yuan S."/>
            <person name="Qu H."/>
            <person name="Jiang T."/>
            <person name="Zhou Y."/>
            <person name="Wang M."/>
            <person name="Ming D."/>
        </authorList>
    </citation>
    <scope>NUCLEOTIDE SEQUENCE [LARGE SCALE GENOMIC DNA]</scope>
    <source>
        <strain evidence="9 10">PR63039</strain>
    </source>
</reference>
<evidence type="ECO:0000313" key="9">
    <source>
        <dbReference type="EMBL" id="ALU25732.1"/>
    </source>
</evidence>
<dbReference type="Gene3D" id="3.30.830.10">
    <property type="entry name" value="Metalloenzyme, LuxS/M16 peptidase-like"/>
    <property type="match status" value="4"/>
</dbReference>
<dbReference type="PROSITE" id="PS00143">
    <property type="entry name" value="INSULINASE"/>
    <property type="match status" value="1"/>
</dbReference>
<keyword evidence="6" id="KW-0862">Zinc</keyword>
<evidence type="ECO:0000256" key="1">
    <source>
        <dbReference type="ARBA" id="ARBA00001947"/>
    </source>
</evidence>
<dbReference type="Pfam" id="PF00675">
    <property type="entry name" value="Peptidase_M16"/>
    <property type="match status" value="1"/>
</dbReference>